<feature type="domain" description="ABC transporter" evidence="8">
    <location>
        <begin position="5"/>
        <end position="256"/>
    </location>
</feature>
<keyword evidence="3" id="KW-0813">Transport</keyword>
<dbReference type="Pfam" id="PF00005">
    <property type="entry name" value="ABC_tran"/>
    <property type="match status" value="1"/>
</dbReference>
<evidence type="ECO:0000256" key="7">
    <source>
        <dbReference type="ARBA" id="ARBA00023136"/>
    </source>
</evidence>
<dbReference type="GO" id="GO:0005886">
    <property type="term" value="C:plasma membrane"/>
    <property type="evidence" value="ECO:0007669"/>
    <property type="project" value="UniProtKB-SubCell"/>
</dbReference>
<dbReference type="AlphaFoldDB" id="A0A369KCE0"/>
<organism evidence="9 10">
    <name type="scientific">Candidatus Similichlamydia laticola</name>
    <dbReference type="NCBI Taxonomy" id="2170265"/>
    <lineage>
        <taxon>Bacteria</taxon>
        <taxon>Pseudomonadati</taxon>
        <taxon>Chlamydiota</taxon>
        <taxon>Chlamydiia</taxon>
        <taxon>Parachlamydiales</taxon>
        <taxon>Candidatus Parilichlamydiaceae</taxon>
        <taxon>Candidatus Similichlamydia</taxon>
    </lineage>
</organism>
<dbReference type="Proteomes" id="UP000253816">
    <property type="component" value="Unassembled WGS sequence"/>
</dbReference>
<dbReference type="NCBIfam" id="TIGR01727">
    <property type="entry name" value="oligo_HPY"/>
    <property type="match status" value="1"/>
</dbReference>
<keyword evidence="5" id="KW-0547">Nucleotide-binding</keyword>
<comment type="subcellular location">
    <subcellularLocation>
        <location evidence="1">Cell inner membrane</location>
        <topology evidence="1">Peripheral membrane protein</topology>
    </subcellularLocation>
</comment>
<dbReference type="InterPro" id="IPR003439">
    <property type="entry name" value="ABC_transporter-like_ATP-bd"/>
</dbReference>
<dbReference type="PROSITE" id="PS00211">
    <property type="entry name" value="ABC_TRANSPORTER_1"/>
    <property type="match status" value="1"/>
</dbReference>
<dbReference type="GO" id="GO:0015833">
    <property type="term" value="P:peptide transport"/>
    <property type="evidence" value="ECO:0007669"/>
    <property type="project" value="InterPro"/>
</dbReference>
<accession>A0A369KCE0</accession>
<dbReference type="GO" id="GO:0005524">
    <property type="term" value="F:ATP binding"/>
    <property type="evidence" value="ECO:0007669"/>
    <property type="project" value="UniProtKB-KW"/>
</dbReference>
<dbReference type="FunFam" id="3.40.50.300:FF:000016">
    <property type="entry name" value="Oligopeptide ABC transporter ATP-binding component"/>
    <property type="match status" value="1"/>
</dbReference>
<reference evidence="9 10" key="1">
    <citation type="submission" date="2018-07" db="EMBL/GenBank/DDBJ databases">
        <title>Comparative genomics of the Candidatus Parilichlamydiaceae reveals evidence of convergent evolution and genome reduction in the phylum Chlamydiae.</title>
        <authorList>
            <person name="Taylor-Brown A."/>
            <person name="Polkinghorne A."/>
        </authorList>
    </citation>
    <scope>NUCLEOTIDE SEQUENCE [LARGE SCALE GENOMIC DNA]</scope>
    <source>
        <strain evidence="9 10">Hat2</strain>
    </source>
</reference>
<evidence type="ECO:0000256" key="2">
    <source>
        <dbReference type="ARBA" id="ARBA00005417"/>
    </source>
</evidence>
<dbReference type="InterPro" id="IPR013563">
    <property type="entry name" value="Oligopep_ABC_C"/>
</dbReference>
<dbReference type="PANTHER" id="PTHR43297:SF2">
    <property type="entry name" value="DIPEPTIDE TRANSPORT ATP-BINDING PROTEIN DPPD"/>
    <property type="match status" value="1"/>
</dbReference>
<keyword evidence="10" id="KW-1185">Reference proteome</keyword>
<dbReference type="Gene3D" id="3.40.50.300">
    <property type="entry name" value="P-loop containing nucleotide triphosphate hydrolases"/>
    <property type="match status" value="1"/>
</dbReference>
<dbReference type="EMBL" id="QQBG01000011">
    <property type="protein sequence ID" value="RDB31578.1"/>
    <property type="molecule type" value="Genomic_DNA"/>
</dbReference>
<name>A0A369KCE0_9BACT</name>
<evidence type="ECO:0000313" key="10">
    <source>
        <dbReference type="Proteomes" id="UP000253816"/>
    </source>
</evidence>
<evidence type="ECO:0000259" key="8">
    <source>
        <dbReference type="PROSITE" id="PS50893"/>
    </source>
</evidence>
<dbReference type="SUPFAM" id="SSF52540">
    <property type="entry name" value="P-loop containing nucleoside triphosphate hydrolases"/>
    <property type="match status" value="1"/>
</dbReference>
<dbReference type="PROSITE" id="PS50893">
    <property type="entry name" value="ABC_TRANSPORTER_2"/>
    <property type="match status" value="1"/>
</dbReference>
<dbReference type="InterPro" id="IPR003593">
    <property type="entry name" value="AAA+_ATPase"/>
</dbReference>
<sequence>MKSILVAEQLSLKLRTQQGLVHCVRNVSFSLKEGEVLFVLGESGCGKSMLAMSLVKLIPRNIQYNLSGKVIFDETNLVEVEEDDLHHFRGKSIGFVFQNVMTALHPMFSIGEQIAEGMRYHLGLSRKEAAAEALYWLERVGISDAKRRTNHYPHELSGGQRQRIAIAVALASKPQILIADEPTTALDVTVQEQILTLLQGLRSELSMSILFITHDLGVVSAFADRILVMYAGKIVEEGSVFEIFRAPQHPYTKSLLQALPTAHVSKRLKTIPGSPPDLSRLPKGCAFAPRCPFAMNVCGLEDAELLTQNDKKCACHLYRSEARKELERFEVS</sequence>
<protein>
    <submittedName>
        <fullName evidence="9">Oligopeptide transport ATP-binding protein OppD</fullName>
    </submittedName>
</protein>
<keyword evidence="4" id="KW-1003">Cell membrane</keyword>
<proteinExistence type="inferred from homology"/>
<dbReference type="Pfam" id="PF08352">
    <property type="entry name" value="oligo_HPY"/>
    <property type="match status" value="1"/>
</dbReference>
<dbReference type="InterPro" id="IPR017871">
    <property type="entry name" value="ABC_transporter-like_CS"/>
</dbReference>
<evidence type="ECO:0000313" key="9">
    <source>
        <dbReference type="EMBL" id="RDB31578.1"/>
    </source>
</evidence>
<dbReference type="GO" id="GO:0016887">
    <property type="term" value="F:ATP hydrolysis activity"/>
    <property type="evidence" value="ECO:0007669"/>
    <property type="project" value="InterPro"/>
</dbReference>
<evidence type="ECO:0000256" key="3">
    <source>
        <dbReference type="ARBA" id="ARBA00022448"/>
    </source>
</evidence>
<gene>
    <name evidence="9" type="ORF">HAT2_00315</name>
</gene>
<evidence type="ECO:0000256" key="6">
    <source>
        <dbReference type="ARBA" id="ARBA00022840"/>
    </source>
</evidence>
<evidence type="ECO:0000256" key="5">
    <source>
        <dbReference type="ARBA" id="ARBA00022741"/>
    </source>
</evidence>
<dbReference type="InterPro" id="IPR027417">
    <property type="entry name" value="P-loop_NTPase"/>
</dbReference>
<evidence type="ECO:0000256" key="1">
    <source>
        <dbReference type="ARBA" id="ARBA00004417"/>
    </source>
</evidence>
<keyword evidence="6 9" id="KW-0067">ATP-binding</keyword>
<dbReference type="PANTHER" id="PTHR43297">
    <property type="entry name" value="OLIGOPEPTIDE TRANSPORT ATP-BINDING PROTEIN APPD"/>
    <property type="match status" value="1"/>
</dbReference>
<comment type="similarity">
    <text evidence="2">Belongs to the ABC transporter superfamily.</text>
</comment>
<dbReference type="RefSeq" id="WP_114544252.1">
    <property type="nucleotide sequence ID" value="NZ_QQBG01000011.1"/>
</dbReference>
<dbReference type="SMART" id="SM00382">
    <property type="entry name" value="AAA"/>
    <property type="match status" value="1"/>
</dbReference>
<dbReference type="CDD" id="cd03257">
    <property type="entry name" value="ABC_NikE_OppD_transporters"/>
    <property type="match status" value="1"/>
</dbReference>
<comment type="caution">
    <text evidence="9">The sequence shown here is derived from an EMBL/GenBank/DDBJ whole genome shotgun (WGS) entry which is preliminary data.</text>
</comment>
<evidence type="ECO:0000256" key="4">
    <source>
        <dbReference type="ARBA" id="ARBA00022475"/>
    </source>
</evidence>
<keyword evidence="7" id="KW-0472">Membrane</keyword>
<dbReference type="InterPro" id="IPR050388">
    <property type="entry name" value="ABC_Ni/Peptide_Import"/>
</dbReference>
<dbReference type="OrthoDB" id="9802264at2"/>